<organism evidence="4 5">
    <name type="scientific">Trichoplusia ni</name>
    <name type="common">Cabbage looper</name>
    <dbReference type="NCBI Taxonomy" id="7111"/>
    <lineage>
        <taxon>Eukaryota</taxon>
        <taxon>Metazoa</taxon>
        <taxon>Ecdysozoa</taxon>
        <taxon>Arthropoda</taxon>
        <taxon>Hexapoda</taxon>
        <taxon>Insecta</taxon>
        <taxon>Pterygota</taxon>
        <taxon>Neoptera</taxon>
        <taxon>Endopterygota</taxon>
        <taxon>Lepidoptera</taxon>
        <taxon>Glossata</taxon>
        <taxon>Ditrysia</taxon>
        <taxon>Noctuoidea</taxon>
        <taxon>Noctuidae</taxon>
        <taxon>Plusiinae</taxon>
        <taxon>Trichoplusia</taxon>
    </lineage>
</organism>
<evidence type="ECO:0000259" key="3">
    <source>
        <dbReference type="PROSITE" id="PS51029"/>
    </source>
</evidence>
<feature type="region of interest" description="Disordered" evidence="2">
    <location>
        <begin position="112"/>
        <end position="146"/>
    </location>
</feature>
<dbReference type="GeneID" id="113503430"/>
<dbReference type="PROSITE" id="PS51029">
    <property type="entry name" value="MADF"/>
    <property type="match status" value="1"/>
</dbReference>
<evidence type="ECO:0000313" key="4">
    <source>
        <dbReference type="Proteomes" id="UP000322000"/>
    </source>
</evidence>
<sequence length="348" mass="38978">MAERWTSDQNIKFVELYKNQTNLWNCLDPNYKNRDLRKASLEHIRLECNLQNMNEVTKKIKNLRSTYNQELLKIEKSKKSGSGTDEIYKPSIKWFDSMDYIMKIINLKEKETSSNLEPYHPSTSGSNVASASGSEEATNNVDLDASDNSNKAAHIKVVKPPKTVKLKTKLSSERSDIQAAVNELKELNSSLVNVSAPITRELEDECDVIGRHVALQLKQLSSIDRIDATDEIQAILSRYRKRALCGRIVYTPSNYSSECTPSPQPTVNYEMSALSMQVEQSSQSILHNECTLSPQPVSYQVVEVATEANQPVEPTTSAFSAPLLDQFESIPQSNDVLAAAISICNIKK</sequence>
<accession>A0A7E5WM44</accession>
<dbReference type="Pfam" id="PF10545">
    <property type="entry name" value="MADF_DNA_bdg"/>
    <property type="match status" value="1"/>
</dbReference>
<reference evidence="5" key="1">
    <citation type="submission" date="2025-08" db="UniProtKB">
        <authorList>
            <consortium name="RefSeq"/>
        </authorList>
    </citation>
    <scope>IDENTIFICATION</scope>
</reference>
<dbReference type="Proteomes" id="UP000322000">
    <property type="component" value="Chromosome 19"/>
</dbReference>
<dbReference type="SMART" id="SM00595">
    <property type="entry name" value="MADF"/>
    <property type="match status" value="1"/>
</dbReference>
<name>A0A7E5WM44_TRINI</name>
<protein>
    <submittedName>
        <fullName evidence="5">Uncharacterized protein LOC113503430</fullName>
    </submittedName>
</protein>
<keyword evidence="1" id="KW-0175">Coiled coil</keyword>
<evidence type="ECO:0000256" key="2">
    <source>
        <dbReference type="SAM" id="MobiDB-lite"/>
    </source>
</evidence>
<evidence type="ECO:0000256" key="1">
    <source>
        <dbReference type="SAM" id="Coils"/>
    </source>
</evidence>
<proteinExistence type="predicted"/>
<feature type="compositionally biased region" description="Polar residues" evidence="2">
    <location>
        <begin position="113"/>
        <end position="146"/>
    </location>
</feature>
<dbReference type="InParanoid" id="A0A7E5WM44"/>
<feature type="coiled-coil region" evidence="1">
    <location>
        <begin position="36"/>
        <end position="73"/>
    </location>
</feature>
<evidence type="ECO:0000313" key="5">
    <source>
        <dbReference type="RefSeq" id="XP_026741206.1"/>
    </source>
</evidence>
<dbReference type="InterPro" id="IPR006578">
    <property type="entry name" value="MADF-dom"/>
</dbReference>
<dbReference type="OrthoDB" id="6629625at2759"/>
<dbReference type="KEGG" id="tnl:113503430"/>
<dbReference type="PANTHER" id="PTHR21505">
    <property type="entry name" value="MADF DOMAIN-CONTAINING PROTEIN-RELATED"/>
    <property type="match status" value="1"/>
</dbReference>
<keyword evidence="4" id="KW-1185">Reference proteome</keyword>
<gene>
    <name evidence="5" type="primary">LOC113503430</name>
</gene>
<dbReference type="AlphaFoldDB" id="A0A7E5WM44"/>
<dbReference type="PANTHER" id="PTHR21505:SF12">
    <property type="entry name" value="MADF DOMAIN-CONTAINING PROTEIN-RELATED"/>
    <property type="match status" value="1"/>
</dbReference>
<dbReference type="RefSeq" id="XP_026741206.1">
    <property type="nucleotide sequence ID" value="XM_026885405.1"/>
</dbReference>
<feature type="domain" description="MADF" evidence="3">
    <location>
        <begin position="12"/>
        <end position="106"/>
    </location>
</feature>